<comment type="caution">
    <text evidence="1">The sequence shown here is derived from an EMBL/GenBank/DDBJ whole genome shotgun (WGS) entry which is preliminary data.</text>
</comment>
<gene>
    <name evidence="1" type="ORF">Amon01_000637700</name>
</gene>
<dbReference type="EMBL" id="BSXU01004032">
    <property type="protein sequence ID" value="GMG40652.1"/>
    <property type="molecule type" value="Genomic_DNA"/>
</dbReference>
<accession>A0A9W6Z163</accession>
<organism evidence="1 2">
    <name type="scientific">Ambrosiozyma monospora</name>
    <name type="common">Yeast</name>
    <name type="synonym">Endomycopsis monosporus</name>
    <dbReference type="NCBI Taxonomy" id="43982"/>
    <lineage>
        <taxon>Eukaryota</taxon>
        <taxon>Fungi</taxon>
        <taxon>Dikarya</taxon>
        <taxon>Ascomycota</taxon>
        <taxon>Saccharomycotina</taxon>
        <taxon>Pichiomycetes</taxon>
        <taxon>Pichiales</taxon>
        <taxon>Pichiaceae</taxon>
        <taxon>Ambrosiozyma</taxon>
    </lineage>
</organism>
<proteinExistence type="predicted"/>
<dbReference type="AlphaFoldDB" id="A0A9W6Z163"/>
<protein>
    <submittedName>
        <fullName evidence="1">Unnamed protein product</fullName>
    </submittedName>
</protein>
<reference evidence="1" key="1">
    <citation type="submission" date="2023-04" db="EMBL/GenBank/DDBJ databases">
        <title>Ambrosiozyma monospora NBRC 1965.</title>
        <authorList>
            <person name="Ichikawa N."/>
            <person name="Sato H."/>
            <person name="Tonouchi N."/>
        </authorList>
    </citation>
    <scope>NUCLEOTIDE SEQUENCE</scope>
    <source>
        <strain evidence="1">NBRC 1965</strain>
    </source>
</reference>
<dbReference type="Proteomes" id="UP001165063">
    <property type="component" value="Unassembled WGS sequence"/>
</dbReference>
<sequence length="88" mass="10044">MHGLQTTMYLPVTHKVSRLKGIISLSIFELSALVHLLQTPPSISNSLIKIQFMHDGHRFQPVGPIYMKRLRALGQFVGLQIHQVKRED</sequence>
<evidence type="ECO:0000313" key="2">
    <source>
        <dbReference type="Proteomes" id="UP001165063"/>
    </source>
</evidence>
<name>A0A9W6Z163_AMBMO</name>
<keyword evidence="2" id="KW-1185">Reference proteome</keyword>
<evidence type="ECO:0000313" key="1">
    <source>
        <dbReference type="EMBL" id="GMG40652.1"/>
    </source>
</evidence>